<dbReference type="AlphaFoldDB" id="A0A7M6DNU9"/>
<evidence type="ECO:0000313" key="1">
    <source>
        <dbReference type="EnsemblMetazoa" id="CLYHEMP018788.1"/>
    </source>
</evidence>
<dbReference type="OrthoDB" id="5954249at2759"/>
<keyword evidence="2" id="KW-1185">Reference proteome</keyword>
<protein>
    <submittedName>
        <fullName evidence="1">Uncharacterized protein</fullName>
    </submittedName>
</protein>
<organism evidence="1 2">
    <name type="scientific">Clytia hemisphaerica</name>
    <dbReference type="NCBI Taxonomy" id="252671"/>
    <lineage>
        <taxon>Eukaryota</taxon>
        <taxon>Metazoa</taxon>
        <taxon>Cnidaria</taxon>
        <taxon>Hydrozoa</taxon>
        <taxon>Hydroidolina</taxon>
        <taxon>Leptothecata</taxon>
        <taxon>Obeliida</taxon>
        <taxon>Clytiidae</taxon>
        <taxon>Clytia</taxon>
    </lineage>
</organism>
<evidence type="ECO:0000313" key="2">
    <source>
        <dbReference type="Proteomes" id="UP000594262"/>
    </source>
</evidence>
<sequence>MSSFRSVSPGKKGGKWSGKLYFDSDASGKSDDTAGYYITDEKLQVTLKHLIRTDEKINHVWIYTTPLFKNQWSHVIMYHAYVVMETNTHWWSLEKNSENLVLQRSKTLEYVKDYCQGKKRNVLKNKSEPELWKHRESDFSLLQLFQNLWQKDELNSNFDLMMRNCQGFARRIFNSCSISKKKYPIDCFDPSELASKQTELKVIPLMGA</sequence>
<reference evidence="1" key="1">
    <citation type="submission" date="2021-01" db="UniProtKB">
        <authorList>
            <consortium name="EnsemblMetazoa"/>
        </authorList>
    </citation>
    <scope>IDENTIFICATION</scope>
</reference>
<proteinExistence type="predicted"/>
<accession>A0A7M6DNU9</accession>
<dbReference type="EnsemblMetazoa" id="CLYHEMT018788.1">
    <property type="protein sequence ID" value="CLYHEMP018788.1"/>
    <property type="gene ID" value="CLYHEMG018788"/>
</dbReference>
<dbReference type="Proteomes" id="UP000594262">
    <property type="component" value="Unplaced"/>
</dbReference>
<name>A0A7M6DNU9_9CNID</name>